<dbReference type="AlphaFoldDB" id="A0A1T4WLQ2"/>
<dbReference type="InterPro" id="IPR036641">
    <property type="entry name" value="HPT_dom_sf"/>
</dbReference>
<dbReference type="PANTHER" id="PTHR43395">
    <property type="entry name" value="SENSOR HISTIDINE KINASE CHEA"/>
    <property type="match status" value="1"/>
</dbReference>
<dbReference type="RefSeq" id="WP_078685701.1">
    <property type="nucleotide sequence ID" value="NZ_FUYA01000008.1"/>
</dbReference>
<dbReference type="CDD" id="cd00088">
    <property type="entry name" value="HPT"/>
    <property type="match status" value="1"/>
</dbReference>
<dbReference type="PANTHER" id="PTHR43395:SF10">
    <property type="entry name" value="CHEMOTAXIS PROTEIN CHEA"/>
    <property type="match status" value="1"/>
</dbReference>
<evidence type="ECO:0000256" key="1">
    <source>
        <dbReference type="PROSITE-ProRule" id="PRU00110"/>
    </source>
</evidence>
<dbReference type="InterPro" id="IPR051315">
    <property type="entry name" value="Bact_Chemotaxis_CheA"/>
</dbReference>
<dbReference type="SMART" id="SM00073">
    <property type="entry name" value="HPT"/>
    <property type="match status" value="1"/>
</dbReference>
<evidence type="ECO:0000259" key="2">
    <source>
        <dbReference type="PROSITE" id="PS50894"/>
    </source>
</evidence>
<sequence>MTHIVPDQDVLDVFIEESRERLSEMEVGLLDIDRFGESSDPEMLNSVFRSAHSIKAGASLLRIRSVERLAHYLEHALGRVRSGHISADSDLVTAMLEGLDALRDLIDAAPNCTRVDVSDEVLCLREALGRAECRAPSATIDS</sequence>
<dbReference type="OrthoDB" id="2079555at2"/>
<dbReference type="Pfam" id="PF01627">
    <property type="entry name" value="Hpt"/>
    <property type="match status" value="1"/>
</dbReference>
<keyword evidence="4" id="KW-1185">Reference proteome</keyword>
<feature type="modified residue" description="Phosphohistidine" evidence="1">
    <location>
        <position position="52"/>
    </location>
</feature>
<proteinExistence type="predicted"/>
<dbReference type="Proteomes" id="UP000189733">
    <property type="component" value="Unassembled WGS sequence"/>
</dbReference>
<evidence type="ECO:0000313" key="4">
    <source>
        <dbReference type="Proteomes" id="UP000189733"/>
    </source>
</evidence>
<dbReference type="EMBL" id="FUYA01000008">
    <property type="protein sequence ID" value="SKA78263.1"/>
    <property type="molecule type" value="Genomic_DNA"/>
</dbReference>
<dbReference type="SUPFAM" id="SSF47226">
    <property type="entry name" value="Histidine-containing phosphotransfer domain, HPT domain"/>
    <property type="match status" value="1"/>
</dbReference>
<dbReference type="Gene3D" id="1.20.120.160">
    <property type="entry name" value="HPT domain"/>
    <property type="match status" value="1"/>
</dbReference>
<keyword evidence="3" id="KW-0418">Kinase</keyword>
<organism evidence="3 4">
    <name type="scientific">Desulfobaculum bizertense DSM 18034</name>
    <dbReference type="NCBI Taxonomy" id="1121442"/>
    <lineage>
        <taxon>Bacteria</taxon>
        <taxon>Pseudomonadati</taxon>
        <taxon>Thermodesulfobacteriota</taxon>
        <taxon>Desulfovibrionia</taxon>
        <taxon>Desulfovibrionales</taxon>
        <taxon>Desulfovibrionaceae</taxon>
        <taxon>Desulfobaculum</taxon>
    </lineage>
</organism>
<dbReference type="GO" id="GO:0000160">
    <property type="term" value="P:phosphorelay signal transduction system"/>
    <property type="evidence" value="ECO:0007669"/>
    <property type="project" value="InterPro"/>
</dbReference>
<name>A0A1T4WLQ2_9BACT</name>
<accession>A0A1T4WLQ2</accession>
<feature type="domain" description="HPt" evidence="2">
    <location>
        <begin position="3"/>
        <end position="109"/>
    </location>
</feature>
<dbReference type="PROSITE" id="PS50894">
    <property type="entry name" value="HPT"/>
    <property type="match status" value="1"/>
</dbReference>
<protein>
    <submittedName>
        <fullName evidence="3">Two-component system, chemotaxis family, sensor kinase CheA</fullName>
    </submittedName>
</protein>
<dbReference type="STRING" id="1121442.SAMN02745702_02421"/>
<evidence type="ECO:0000313" key="3">
    <source>
        <dbReference type="EMBL" id="SKA78263.1"/>
    </source>
</evidence>
<keyword evidence="3" id="KW-0808">Transferase</keyword>
<dbReference type="GO" id="GO:0004672">
    <property type="term" value="F:protein kinase activity"/>
    <property type="evidence" value="ECO:0007669"/>
    <property type="project" value="UniProtKB-ARBA"/>
</dbReference>
<reference evidence="3 4" key="1">
    <citation type="submission" date="2017-02" db="EMBL/GenBank/DDBJ databases">
        <authorList>
            <person name="Peterson S.W."/>
        </authorList>
    </citation>
    <scope>NUCLEOTIDE SEQUENCE [LARGE SCALE GENOMIC DNA]</scope>
    <source>
        <strain evidence="3 4">DSM 18034</strain>
    </source>
</reference>
<gene>
    <name evidence="3" type="ORF">SAMN02745702_02421</name>
</gene>
<keyword evidence="1" id="KW-0597">Phosphoprotein</keyword>
<dbReference type="InterPro" id="IPR008207">
    <property type="entry name" value="Sig_transdc_His_kin_Hpt_dom"/>
</dbReference>